<dbReference type="RefSeq" id="WP_161085459.1">
    <property type="nucleotide sequence ID" value="NZ_WWCX01000045.1"/>
</dbReference>
<dbReference type="AlphaFoldDB" id="A0A845GSN1"/>
<dbReference type="Proteomes" id="UP000447355">
    <property type="component" value="Unassembled WGS sequence"/>
</dbReference>
<protein>
    <submittedName>
        <fullName evidence="1">Uncharacterized protein</fullName>
    </submittedName>
</protein>
<accession>A0A845GSN1</accession>
<dbReference type="EMBL" id="WWCX01000045">
    <property type="protein sequence ID" value="MYM96440.1"/>
    <property type="molecule type" value="Genomic_DNA"/>
</dbReference>
<evidence type="ECO:0000313" key="2">
    <source>
        <dbReference type="Proteomes" id="UP000447355"/>
    </source>
</evidence>
<comment type="caution">
    <text evidence="1">The sequence shown here is derived from an EMBL/GenBank/DDBJ whole genome shotgun (WGS) entry which is preliminary data.</text>
</comment>
<gene>
    <name evidence="1" type="ORF">GTP90_21500</name>
</gene>
<proteinExistence type="predicted"/>
<reference evidence="1" key="1">
    <citation type="submission" date="2019-12" db="EMBL/GenBank/DDBJ databases">
        <title>Novel species isolated from a subtropical stream in China.</title>
        <authorList>
            <person name="Lu H."/>
        </authorList>
    </citation>
    <scope>NUCLEOTIDE SEQUENCE [LARGE SCALE GENOMIC DNA]</scope>
    <source>
        <strain evidence="1">FT81W</strain>
    </source>
</reference>
<evidence type="ECO:0000313" key="1">
    <source>
        <dbReference type="EMBL" id="MYM96440.1"/>
    </source>
</evidence>
<name>A0A845GSN1_9BURK</name>
<organism evidence="1 2">
    <name type="scientific">Duganella vulcania</name>
    <dbReference type="NCBI Taxonomy" id="2692166"/>
    <lineage>
        <taxon>Bacteria</taxon>
        <taxon>Pseudomonadati</taxon>
        <taxon>Pseudomonadota</taxon>
        <taxon>Betaproteobacteria</taxon>
        <taxon>Burkholderiales</taxon>
        <taxon>Oxalobacteraceae</taxon>
        <taxon>Telluria group</taxon>
        <taxon>Duganella</taxon>
    </lineage>
</organism>
<sequence length="79" mass="8804">MKYKVVTVIVNLLEDPPTISEARAEVIDTKKASNFDACISIQDVEVTYEGHWNYRNSPNRIENPSAKLKVLSVEPIAGS</sequence>